<comment type="caution">
    <text evidence="3">The sequence shown here is derived from an EMBL/GenBank/DDBJ whole genome shotgun (WGS) entry which is preliminary data.</text>
</comment>
<evidence type="ECO:0000259" key="2">
    <source>
        <dbReference type="Pfam" id="PF00117"/>
    </source>
</evidence>
<dbReference type="Proteomes" id="UP000830835">
    <property type="component" value="Unassembled WGS sequence"/>
</dbReference>
<dbReference type="PRINTS" id="PR00097">
    <property type="entry name" value="ANTSNTHASEII"/>
</dbReference>
<dbReference type="Gene3D" id="3.40.50.880">
    <property type="match status" value="1"/>
</dbReference>
<dbReference type="Pfam" id="PF00117">
    <property type="entry name" value="GATase"/>
    <property type="match status" value="1"/>
</dbReference>
<feature type="domain" description="Glutamine amidotransferase" evidence="2">
    <location>
        <begin position="3"/>
        <end position="186"/>
    </location>
</feature>
<dbReference type="InterPro" id="IPR029062">
    <property type="entry name" value="Class_I_gatase-like"/>
</dbReference>
<dbReference type="PRINTS" id="PR00096">
    <property type="entry name" value="GATASE"/>
</dbReference>
<dbReference type="NCBIfam" id="TIGR00566">
    <property type="entry name" value="trpG_papA"/>
    <property type="match status" value="1"/>
</dbReference>
<accession>A0ABT0C8B7</accession>
<evidence type="ECO:0000256" key="1">
    <source>
        <dbReference type="ARBA" id="ARBA00022962"/>
    </source>
</evidence>
<dbReference type="InterPro" id="IPR017926">
    <property type="entry name" value="GATASE"/>
</dbReference>
<dbReference type="RefSeq" id="WP_425244353.1">
    <property type="nucleotide sequence ID" value="NZ_JAFIRA010000005.1"/>
</dbReference>
<dbReference type="InterPro" id="IPR006221">
    <property type="entry name" value="TrpG/PapA_dom"/>
</dbReference>
<evidence type="ECO:0000313" key="4">
    <source>
        <dbReference type="Proteomes" id="UP000830835"/>
    </source>
</evidence>
<sequence>MLVVIDNYDSFTYNLVQYLGEMGANLQVFRNDDLSVTDLKQMQPEAVVISPGPGRPEDAGISLDLIRELGPVLPILGVCLGHQCIGQVYGGQIVRAPELMHGKTSQIYHQGVGVFEGLSQPFTATRYHSLVIDPSTCPPELEVTAQTHEGVIMGVRHRRYLHIQGVQFHPESILTAEGKQLLRNFLQGAQAFAIQSSGSSTPFREAVAVVPSGIPCP</sequence>
<keyword evidence="1" id="KW-0315">Glutamine amidotransferase</keyword>
<proteinExistence type="predicted"/>
<dbReference type="PRINTS" id="PR00099">
    <property type="entry name" value="CPSGATASE"/>
</dbReference>
<organism evidence="3 4">
    <name type="scientific">Thermostichus vulcanus str. 'Rupite'</name>
    <dbReference type="NCBI Taxonomy" id="2813851"/>
    <lineage>
        <taxon>Bacteria</taxon>
        <taxon>Bacillati</taxon>
        <taxon>Cyanobacteriota</taxon>
        <taxon>Cyanophyceae</taxon>
        <taxon>Thermostichales</taxon>
        <taxon>Thermostichaceae</taxon>
        <taxon>Thermostichus</taxon>
    </lineage>
</organism>
<dbReference type="PANTHER" id="PTHR43418">
    <property type="entry name" value="MULTIFUNCTIONAL TRYPTOPHAN BIOSYNTHESIS PROTEIN-RELATED"/>
    <property type="match status" value="1"/>
</dbReference>
<evidence type="ECO:0000313" key="3">
    <source>
        <dbReference type="EMBL" id="MCJ2542041.1"/>
    </source>
</evidence>
<dbReference type="InterPro" id="IPR050472">
    <property type="entry name" value="Anth_synth/Amidotransfase"/>
</dbReference>
<dbReference type="PANTHER" id="PTHR43418:SF4">
    <property type="entry name" value="MULTIFUNCTIONAL TRYPTOPHAN BIOSYNTHESIS PROTEIN"/>
    <property type="match status" value="1"/>
</dbReference>
<gene>
    <name evidence="3" type="ORF">JX360_03825</name>
</gene>
<keyword evidence="4" id="KW-1185">Reference proteome</keyword>
<dbReference type="SUPFAM" id="SSF52317">
    <property type="entry name" value="Class I glutamine amidotransferase-like"/>
    <property type="match status" value="1"/>
</dbReference>
<name>A0ABT0C8B7_THEVL</name>
<reference evidence="3" key="1">
    <citation type="submission" date="2021-02" db="EMBL/GenBank/DDBJ databases">
        <title>The CRISPR/cas machinery reduction and long-range gene transfer in the hot spring cyanobacterium Synechococcus.</title>
        <authorList>
            <person name="Dvorak P."/>
            <person name="Jahodarova E."/>
            <person name="Hasler P."/>
            <person name="Poulickova A."/>
        </authorList>
    </citation>
    <scope>NUCLEOTIDE SEQUENCE</scope>
    <source>
        <strain evidence="3">Rupite</strain>
    </source>
</reference>
<protein>
    <submittedName>
        <fullName evidence="3">Aminodeoxychorismate/anthranilate synthase component II</fullName>
    </submittedName>
</protein>
<dbReference type="EMBL" id="JAFIRA010000005">
    <property type="protein sequence ID" value="MCJ2542041.1"/>
    <property type="molecule type" value="Genomic_DNA"/>
</dbReference>
<dbReference type="CDD" id="cd01743">
    <property type="entry name" value="GATase1_Anthranilate_Synthase"/>
    <property type="match status" value="1"/>
</dbReference>
<dbReference type="PROSITE" id="PS51273">
    <property type="entry name" value="GATASE_TYPE_1"/>
    <property type="match status" value="1"/>
</dbReference>